<dbReference type="EMBL" id="CP011797">
    <property type="protein sequence ID" value="ATX76208.1"/>
    <property type="molecule type" value="Genomic_DNA"/>
</dbReference>
<evidence type="ECO:0000256" key="5">
    <source>
        <dbReference type="SAM" id="MobiDB-lite"/>
    </source>
</evidence>
<dbReference type="GO" id="GO:0032259">
    <property type="term" value="P:methylation"/>
    <property type="evidence" value="ECO:0007669"/>
    <property type="project" value="UniProtKB-KW"/>
</dbReference>
<evidence type="ECO:0000256" key="3">
    <source>
        <dbReference type="ARBA" id="ARBA00022989"/>
    </source>
</evidence>
<keyword evidence="3" id="KW-1133">Transmembrane helix</keyword>
<name>A0A2K8KN07_9GAMM</name>
<evidence type="ECO:0000313" key="7">
    <source>
        <dbReference type="EMBL" id="ATX76208.1"/>
    </source>
</evidence>
<keyword evidence="8" id="KW-1185">Reference proteome</keyword>
<reference evidence="7 8" key="1">
    <citation type="journal article" date="2017" name="Environ. Microbiol.">
        <title>Genomic and physiological analyses of 'Reinekea forsetii' reveal a versatile opportunistic lifestyle during spring algae blooms.</title>
        <authorList>
            <person name="Avci B."/>
            <person name="Hahnke R.L."/>
            <person name="Chafee M."/>
            <person name="Fischer T."/>
            <person name="Gruber-Vodicka H."/>
            <person name="Tegetmeyer H.E."/>
            <person name="Harder J."/>
            <person name="Fuchs B.M."/>
            <person name="Amann R.I."/>
            <person name="Teeling H."/>
        </authorList>
    </citation>
    <scope>NUCLEOTIDE SEQUENCE [LARGE SCALE GENOMIC DNA]</scope>
    <source>
        <strain evidence="7 8">Hel1_31_D35</strain>
    </source>
</reference>
<sequence>MSSAVWGQARIMLRLISGSQLLGITKMEIKMKDRLNEENIKAQFDKVKHKAEAMMDNPEQLKKVAESAWEKTLGLKRPLEEVWEQLKLMISLVKEWLAGNYKEVPTASIVAIIAGLIYLLSPIDLIPDFIPVLGYLDDIFVLGVVFTQVAKDLQAFARWQATESESAQNTPTDSPIEPPADAQPDASEASDIKPDPMPDEAKDR</sequence>
<dbReference type="Proteomes" id="UP000229757">
    <property type="component" value="Chromosome"/>
</dbReference>
<evidence type="ECO:0000259" key="6">
    <source>
        <dbReference type="Pfam" id="PF06803"/>
    </source>
</evidence>
<feature type="domain" description="DUF1232" evidence="6">
    <location>
        <begin position="109"/>
        <end position="142"/>
    </location>
</feature>
<gene>
    <name evidence="7" type="ORF">REIFOR_01055</name>
</gene>
<dbReference type="InterPro" id="IPR010652">
    <property type="entry name" value="DUF1232"/>
</dbReference>
<dbReference type="Pfam" id="PF06803">
    <property type="entry name" value="DUF1232"/>
    <property type="match status" value="1"/>
</dbReference>
<evidence type="ECO:0000256" key="1">
    <source>
        <dbReference type="ARBA" id="ARBA00004127"/>
    </source>
</evidence>
<keyword evidence="4" id="KW-0472">Membrane</keyword>
<proteinExistence type="predicted"/>
<comment type="subcellular location">
    <subcellularLocation>
        <location evidence="1">Endomembrane system</location>
        <topology evidence="1">Multi-pass membrane protein</topology>
    </subcellularLocation>
</comment>
<dbReference type="OrthoDB" id="9804184at2"/>
<feature type="compositionally biased region" description="Polar residues" evidence="5">
    <location>
        <begin position="161"/>
        <end position="173"/>
    </location>
</feature>
<keyword evidence="7" id="KW-0808">Transferase</keyword>
<organism evidence="7 8">
    <name type="scientific">Reinekea forsetii</name>
    <dbReference type="NCBI Taxonomy" id="1336806"/>
    <lineage>
        <taxon>Bacteria</taxon>
        <taxon>Pseudomonadati</taxon>
        <taxon>Pseudomonadota</taxon>
        <taxon>Gammaproteobacteria</taxon>
        <taxon>Oceanospirillales</taxon>
        <taxon>Saccharospirillaceae</taxon>
        <taxon>Reinekea</taxon>
    </lineage>
</organism>
<dbReference type="KEGG" id="rfo:REIFOR_01055"/>
<keyword evidence="7" id="KW-0489">Methyltransferase</keyword>
<accession>A0A2K8KN07</accession>
<protein>
    <submittedName>
        <fullName evidence="7">Methyltransferase type 11</fullName>
    </submittedName>
</protein>
<evidence type="ECO:0000256" key="4">
    <source>
        <dbReference type="ARBA" id="ARBA00023136"/>
    </source>
</evidence>
<feature type="compositionally biased region" description="Basic and acidic residues" evidence="5">
    <location>
        <begin position="190"/>
        <end position="204"/>
    </location>
</feature>
<dbReference type="AlphaFoldDB" id="A0A2K8KN07"/>
<dbReference type="GO" id="GO:0012505">
    <property type="term" value="C:endomembrane system"/>
    <property type="evidence" value="ECO:0007669"/>
    <property type="project" value="UniProtKB-SubCell"/>
</dbReference>
<keyword evidence="2" id="KW-0812">Transmembrane</keyword>
<evidence type="ECO:0000256" key="2">
    <source>
        <dbReference type="ARBA" id="ARBA00022692"/>
    </source>
</evidence>
<feature type="region of interest" description="Disordered" evidence="5">
    <location>
        <begin position="161"/>
        <end position="204"/>
    </location>
</feature>
<evidence type="ECO:0000313" key="8">
    <source>
        <dbReference type="Proteomes" id="UP000229757"/>
    </source>
</evidence>
<dbReference type="GO" id="GO:0008168">
    <property type="term" value="F:methyltransferase activity"/>
    <property type="evidence" value="ECO:0007669"/>
    <property type="project" value="UniProtKB-KW"/>
</dbReference>